<sequence length="382" mass="44367">MKNVFIIGSKGIPANYGGYETFVHKLTEKKISKEIKYHVACMANDDKEFEVNGARCFNVKVTNIGNAKAILYDINSIKCVCKYIEENNIKDAILYILACRIGPFMKHYKKKLQRLGVTVYINPDGHEWMRSKWNAAIKKYWKVSEKLMVKHADLVICDSVGIQDYIKKEYREFNPKTTFIAYGSDVEEKNEKLSAEAIRWYNEKSVKKGEYYLIVGRFVPENNYETMISEFMRSNSDKDLIIITNVEKNKFYDDLVLRTAFDKDSRIKFVGTVYDEKLLKEIRDNAYAYIHGHEVGGTNPSLLEALASTRINLLLDVVFNREVGRDGAVYFTKEPGNLGKLINEVDMYDIELIDALEKKAKARILNHYSWNYIVKEYEKQFL</sequence>
<name>A0ACB5RFG0_9CLOT</name>
<dbReference type="EMBL" id="BROD01000001">
    <property type="protein sequence ID" value="GKX67817.1"/>
    <property type="molecule type" value="Genomic_DNA"/>
</dbReference>
<evidence type="ECO:0000313" key="1">
    <source>
        <dbReference type="EMBL" id="GKX67817.1"/>
    </source>
</evidence>
<proteinExistence type="predicted"/>
<keyword evidence="2" id="KW-1185">Reference proteome</keyword>
<protein>
    <submittedName>
        <fullName evidence="1">Rhamnosyltransferase</fullName>
    </submittedName>
</protein>
<dbReference type="Proteomes" id="UP001058074">
    <property type="component" value="Unassembled WGS sequence"/>
</dbReference>
<reference evidence="1" key="1">
    <citation type="journal article" date="2025" name="Int. J. Syst. Evol. Microbiol.">
        <title>Inconstantimicrobium mannanitabidum sp. nov., a novel member of the family Clostridiaceae isolated from anoxic soil under the treatment of reductive soil disinfestation.</title>
        <authorList>
            <person name="Ueki A."/>
            <person name="Tonouchi A."/>
            <person name="Honma S."/>
            <person name="Kaku N."/>
            <person name="Ueki K."/>
        </authorList>
    </citation>
    <scope>NUCLEOTIDE SEQUENCE</scope>
    <source>
        <strain evidence="1">TW13</strain>
    </source>
</reference>
<gene>
    <name evidence="1" type="primary">cpsF_2</name>
    <name evidence="1" type="ORF">rsdtw13_30750</name>
</gene>
<organism evidence="1 2">
    <name type="scientific">Inconstantimicrobium mannanitabidum</name>
    <dbReference type="NCBI Taxonomy" id="1604901"/>
    <lineage>
        <taxon>Bacteria</taxon>
        <taxon>Bacillati</taxon>
        <taxon>Bacillota</taxon>
        <taxon>Clostridia</taxon>
        <taxon>Eubacteriales</taxon>
        <taxon>Clostridiaceae</taxon>
        <taxon>Inconstantimicrobium</taxon>
    </lineage>
</organism>
<evidence type="ECO:0000313" key="2">
    <source>
        <dbReference type="Proteomes" id="UP001058074"/>
    </source>
</evidence>
<accession>A0ACB5RFG0</accession>
<comment type="caution">
    <text evidence="1">The sequence shown here is derived from an EMBL/GenBank/DDBJ whole genome shotgun (WGS) entry which is preliminary data.</text>
</comment>